<keyword evidence="3" id="KW-1185">Reference proteome</keyword>
<feature type="compositionally biased region" description="Low complexity" evidence="1">
    <location>
        <begin position="46"/>
        <end position="55"/>
    </location>
</feature>
<dbReference type="AlphaFoldDB" id="A0AAD7E2Z7"/>
<evidence type="ECO:0000313" key="3">
    <source>
        <dbReference type="Proteomes" id="UP001219525"/>
    </source>
</evidence>
<feature type="region of interest" description="Disordered" evidence="1">
    <location>
        <begin position="40"/>
        <end position="88"/>
    </location>
</feature>
<proteinExistence type="predicted"/>
<dbReference type="EMBL" id="JARJCW010000004">
    <property type="protein sequence ID" value="KAJ7225646.1"/>
    <property type="molecule type" value="Genomic_DNA"/>
</dbReference>
<sequence>MLLHNIIVQADVHNHLDLALPPYLDPLHDFDGRLAAQRARARRTRTPQQILRPTRQTPPPRRDHEPLRVRCSHGRASSDASARKRKDMPLRRTRTVGGGAVHIVRVGEVRLEGLHGGRGVHLEATGADPPDADARQGCPRDRVPRERKLFGRGCRYDGRGGVVLAVLVVEEFCRLERAMDRGFTDEQTNGVAETRKTSRI</sequence>
<protein>
    <submittedName>
        <fullName evidence="2">Uncharacterized protein</fullName>
    </submittedName>
</protein>
<dbReference type="Proteomes" id="UP001219525">
    <property type="component" value="Unassembled WGS sequence"/>
</dbReference>
<evidence type="ECO:0000256" key="1">
    <source>
        <dbReference type="SAM" id="MobiDB-lite"/>
    </source>
</evidence>
<name>A0AAD7E2Z7_9AGAR</name>
<organism evidence="2 3">
    <name type="scientific">Mycena pura</name>
    <dbReference type="NCBI Taxonomy" id="153505"/>
    <lineage>
        <taxon>Eukaryota</taxon>
        <taxon>Fungi</taxon>
        <taxon>Dikarya</taxon>
        <taxon>Basidiomycota</taxon>
        <taxon>Agaricomycotina</taxon>
        <taxon>Agaricomycetes</taxon>
        <taxon>Agaricomycetidae</taxon>
        <taxon>Agaricales</taxon>
        <taxon>Marasmiineae</taxon>
        <taxon>Mycenaceae</taxon>
        <taxon>Mycena</taxon>
    </lineage>
</organism>
<comment type="caution">
    <text evidence="2">The sequence shown here is derived from an EMBL/GenBank/DDBJ whole genome shotgun (WGS) entry which is preliminary data.</text>
</comment>
<accession>A0AAD7E2Z7</accession>
<gene>
    <name evidence="2" type="ORF">GGX14DRAFT_640095</name>
</gene>
<evidence type="ECO:0000313" key="2">
    <source>
        <dbReference type="EMBL" id="KAJ7225646.1"/>
    </source>
</evidence>
<reference evidence="2" key="1">
    <citation type="submission" date="2023-03" db="EMBL/GenBank/DDBJ databases">
        <title>Massive genome expansion in bonnet fungi (Mycena s.s.) driven by repeated elements and novel gene families across ecological guilds.</title>
        <authorList>
            <consortium name="Lawrence Berkeley National Laboratory"/>
            <person name="Harder C.B."/>
            <person name="Miyauchi S."/>
            <person name="Viragh M."/>
            <person name="Kuo A."/>
            <person name="Thoen E."/>
            <person name="Andreopoulos B."/>
            <person name="Lu D."/>
            <person name="Skrede I."/>
            <person name="Drula E."/>
            <person name="Henrissat B."/>
            <person name="Morin E."/>
            <person name="Kohler A."/>
            <person name="Barry K."/>
            <person name="LaButti K."/>
            <person name="Morin E."/>
            <person name="Salamov A."/>
            <person name="Lipzen A."/>
            <person name="Mereny Z."/>
            <person name="Hegedus B."/>
            <person name="Baldrian P."/>
            <person name="Stursova M."/>
            <person name="Weitz H."/>
            <person name="Taylor A."/>
            <person name="Grigoriev I.V."/>
            <person name="Nagy L.G."/>
            <person name="Martin F."/>
            <person name="Kauserud H."/>
        </authorList>
    </citation>
    <scope>NUCLEOTIDE SEQUENCE</scope>
    <source>
        <strain evidence="2">9144</strain>
    </source>
</reference>